<dbReference type="OrthoDB" id="3174977at2"/>
<keyword evidence="4" id="KW-0645">Protease</keyword>
<evidence type="ECO:0000313" key="4">
    <source>
        <dbReference type="EMBL" id="PKV81824.1"/>
    </source>
</evidence>
<comment type="caution">
    <text evidence="4">The sequence shown here is derived from an EMBL/GenBank/DDBJ whole genome shotgun (WGS) entry which is preliminary data.</text>
</comment>
<name>A0A2N3VJN5_9NOCA</name>
<keyword evidence="4" id="KW-0121">Carboxypeptidase</keyword>
<evidence type="ECO:0000256" key="1">
    <source>
        <dbReference type="SAM" id="MobiDB-lite"/>
    </source>
</evidence>
<keyword evidence="4" id="KW-0378">Hydrolase</keyword>
<feature type="domain" description="Beta-lactamase-related" evidence="3">
    <location>
        <begin position="51"/>
        <end position="386"/>
    </location>
</feature>
<dbReference type="InterPro" id="IPR001466">
    <property type="entry name" value="Beta-lactam-related"/>
</dbReference>
<evidence type="ECO:0000313" key="5">
    <source>
        <dbReference type="Proteomes" id="UP000233766"/>
    </source>
</evidence>
<dbReference type="EMBL" id="PJMW01000002">
    <property type="protein sequence ID" value="PKV81824.1"/>
    <property type="molecule type" value="Genomic_DNA"/>
</dbReference>
<dbReference type="PANTHER" id="PTHR46825:SF7">
    <property type="entry name" value="D-ALANYL-D-ALANINE CARBOXYPEPTIDASE"/>
    <property type="match status" value="1"/>
</dbReference>
<sequence>MGHRTSFAVFVATASLLVATGCATSSDSGGDATSASATAQAEPAYAATLRPVITQLMKDNVIPGAVVVVKSPKDGDWTETFGTRVIGADDPMSVDDYFRIASNTKTMTSTVILQLVQEGKLALEDPIAKYWPDVPNGDEITIAQLSEMRSGLYSYTFDLEFNAMLDSDPNKVWTPEELLAIAFSHPVDFAPGEKFDYSNTNIILLGLVIEKITKMSAAENFQQRIFEPLGLKHTSLPAATDHSIPDPHPQGYAFGTNVSTIDTFALPPEQQAAALAGTLQPSNATDASPSWTWTAGAAISTVDDVATYVRALVEGDLLDETMQRIRMDSIAPIDPAAPEVAGYGLGIVRFGLHLFGHDGQIPGYMTFMGHDPESDLTIVVATNLATVPSGEGSALVLVKGMLPTFYGSEAVPGSPAAPGTGSTTAPTSPAGPTTTGR</sequence>
<dbReference type="PROSITE" id="PS51257">
    <property type="entry name" value="PROKAR_LIPOPROTEIN"/>
    <property type="match status" value="1"/>
</dbReference>
<keyword evidence="2" id="KW-0732">Signal</keyword>
<dbReference type="Proteomes" id="UP000233766">
    <property type="component" value="Unassembled WGS sequence"/>
</dbReference>
<keyword evidence="5" id="KW-1185">Reference proteome</keyword>
<dbReference type="SUPFAM" id="SSF56601">
    <property type="entry name" value="beta-lactamase/transpeptidase-like"/>
    <property type="match status" value="1"/>
</dbReference>
<dbReference type="GO" id="GO:0004180">
    <property type="term" value="F:carboxypeptidase activity"/>
    <property type="evidence" value="ECO:0007669"/>
    <property type="project" value="UniProtKB-KW"/>
</dbReference>
<organism evidence="4 5">
    <name type="scientific">Nocardia fluminea</name>
    <dbReference type="NCBI Taxonomy" id="134984"/>
    <lineage>
        <taxon>Bacteria</taxon>
        <taxon>Bacillati</taxon>
        <taxon>Actinomycetota</taxon>
        <taxon>Actinomycetes</taxon>
        <taxon>Mycobacteriales</taxon>
        <taxon>Nocardiaceae</taxon>
        <taxon>Nocardia</taxon>
    </lineage>
</organism>
<accession>A0A2N3VJN5</accession>
<feature type="chain" id="PRO_5038742707" evidence="2">
    <location>
        <begin position="24"/>
        <end position="437"/>
    </location>
</feature>
<dbReference type="Gene3D" id="3.40.710.10">
    <property type="entry name" value="DD-peptidase/beta-lactamase superfamily"/>
    <property type="match status" value="1"/>
</dbReference>
<dbReference type="PANTHER" id="PTHR46825">
    <property type="entry name" value="D-ALANYL-D-ALANINE-CARBOXYPEPTIDASE/ENDOPEPTIDASE AMPH"/>
    <property type="match status" value="1"/>
</dbReference>
<protein>
    <submittedName>
        <fullName evidence="4">D-alanyl-D-alanine carboxypeptidase</fullName>
    </submittedName>
</protein>
<dbReference type="Pfam" id="PF00144">
    <property type="entry name" value="Beta-lactamase"/>
    <property type="match status" value="1"/>
</dbReference>
<gene>
    <name evidence="4" type="ORF">ATK86_6296</name>
</gene>
<dbReference type="AlphaFoldDB" id="A0A2N3VJN5"/>
<dbReference type="InterPro" id="IPR012338">
    <property type="entry name" value="Beta-lactam/transpept-like"/>
</dbReference>
<feature type="region of interest" description="Disordered" evidence="1">
    <location>
        <begin position="413"/>
        <end position="437"/>
    </location>
</feature>
<feature type="signal peptide" evidence="2">
    <location>
        <begin position="1"/>
        <end position="23"/>
    </location>
</feature>
<evidence type="ECO:0000259" key="3">
    <source>
        <dbReference type="Pfam" id="PF00144"/>
    </source>
</evidence>
<dbReference type="InterPro" id="IPR050491">
    <property type="entry name" value="AmpC-like"/>
</dbReference>
<evidence type="ECO:0000256" key="2">
    <source>
        <dbReference type="SAM" id="SignalP"/>
    </source>
</evidence>
<proteinExistence type="predicted"/>
<reference evidence="4 5" key="1">
    <citation type="submission" date="2017-12" db="EMBL/GenBank/DDBJ databases">
        <title>Sequencing the genomes of 1000 Actinobacteria strains.</title>
        <authorList>
            <person name="Klenk H.-P."/>
        </authorList>
    </citation>
    <scope>NUCLEOTIDE SEQUENCE [LARGE SCALE GENOMIC DNA]</scope>
    <source>
        <strain evidence="4 5">DSM 44489</strain>
    </source>
</reference>